<keyword evidence="2" id="KW-0732">Signal</keyword>
<sequence>MRKSAAVPLVITSSLALALSGCSGSSGSGGGDTASDDLQYQGVCVDPNTGQRVDDDVCDDDDGYHGSGGGVGSAFLWYYFLRGRAFPAVGAPVSTFREGSDYVRSVPTGSSYVSGGADKAGGTVSSSSLRTAAQAPSGRVLSASESGTTVRGGLGSGSKAGS</sequence>
<accession>A0A5C8ZHU7</accession>
<evidence type="ECO:0000313" key="3">
    <source>
        <dbReference type="EMBL" id="TXR57462.1"/>
    </source>
</evidence>
<dbReference type="Proteomes" id="UP000321234">
    <property type="component" value="Unassembled WGS sequence"/>
</dbReference>
<evidence type="ECO:0000256" key="1">
    <source>
        <dbReference type="SAM" id="MobiDB-lite"/>
    </source>
</evidence>
<evidence type="ECO:0000256" key="2">
    <source>
        <dbReference type="SAM" id="SignalP"/>
    </source>
</evidence>
<feature type="compositionally biased region" description="Gly residues" evidence="1">
    <location>
        <begin position="150"/>
        <end position="162"/>
    </location>
</feature>
<proteinExistence type="predicted"/>
<dbReference type="AlphaFoldDB" id="A0A5C8ZHU7"/>
<organism evidence="3 4">
    <name type="scientific">Quadrisphaera setariae</name>
    <dbReference type="NCBI Taxonomy" id="2593304"/>
    <lineage>
        <taxon>Bacteria</taxon>
        <taxon>Bacillati</taxon>
        <taxon>Actinomycetota</taxon>
        <taxon>Actinomycetes</taxon>
        <taxon>Kineosporiales</taxon>
        <taxon>Kineosporiaceae</taxon>
        <taxon>Quadrisphaera</taxon>
    </lineage>
</organism>
<dbReference type="RefSeq" id="WP_147925103.1">
    <property type="nucleotide sequence ID" value="NZ_VKAC01000002.1"/>
</dbReference>
<evidence type="ECO:0000313" key="4">
    <source>
        <dbReference type="Proteomes" id="UP000321234"/>
    </source>
</evidence>
<keyword evidence="4" id="KW-1185">Reference proteome</keyword>
<reference evidence="3 4" key="1">
    <citation type="submission" date="2019-07" db="EMBL/GenBank/DDBJ databases">
        <title>Quadrisphaera sp. strain DD2A genome sequencing and assembly.</title>
        <authorList>
            <person name="Kim I."/>
        </authorList>
    </citation>
    <scope>NUCLEOTIDE SEQUENCE [LARGE SCALE GENOMIC DNA]</scope>
    <source>
        <strain evidence="3 4">DD2A</strain>
    </source>
</reference>
<feature type="signal peptide" evidence="2">
    <location>
        <begin position="1"/>
        <end position="18"/>
    </location>
</feature>
<gene>
    <name evidence="3" type="ORF">FMM08_04250</name>
</gene>
<dbReference type="PROSITE" id="PS51257">
    <property type="entry name" value="PROKAR_LIPOPROTEIN"/>
    <property type="match status" value="1"/>
</dbReference>
<dbReference type="EMBL" id="VKAC01000002">
    <property type="protein sequence ID" value="TXR57462.1"/>
    <property type="molecule type" value="Genomic_DNA"/>
</dbReference>
<name>A0A5C8ZHU7_9ACTN</name>
<comment type="caution">
    <text evidence="3">The sequence shown here is derived from an EMBL/GenBank/DDBJ whole genome shotgun (WGS) entry which is preliminary data.</text>
</comment>
<protein>
    <submittedName>
        <fullName evidence="3">Uncharacterized protein</fullName>
    </submittedName>
</protein>
<feature type="region of interest" description="Disordered" evidence="1">
    <location>
        <begin position="123"/>
        <end position="162"/>
    </location>
</feature>
<feature type="chain" id="PRO_5038559760" evidence="2">
    <location>
        <begin position="19"/>
        <end position="162"/>
    </location>
</feature>